<proteinExistence type="predicted"/>
<comment type="caution">
    <text evidence="1">The sequence shown here is derived from an EMBL/GenBank/DDBJ whole genome shotgun (WGS) entry which is preliminary data.</text>
</comment>
<reference evidence="1 2" key="1">
    <citation type="journal article" date="2012" name="PLoS Pathog.">
        <title>Comparative pathogenomics reveals horizontally acquired novel virulence genes in fungi infecting cereal hosts.</title>
        <authorList>
            <person name="Gardiner D.M."/>
            <person name="McDonald M.C."/>
            <person name="Covarelli L."/>
            <person name="Solomon P.S."/>
            <person name="Rusu A.G."/>
            <person name="Marshall M."/>
            <person name="Kazan K."/>
            <person name="Chakraborty S."/>
            <person name="McDonald B.A."/>
            <person name="Manners J.M."/>
        </authorList>
    </citation>
    <scope>NUCLEOTIDE SEQUENCE [LARGE SCALE GENOMIC DNA]</scope>
    <source>
        <strain evidence="1 2">CS3096</strain>
    </source>
</reference>
<sequence length="94" mass="10178">MCTVAQGETVPAWDIVNQGTRVYGGHRAPCRQGTRWSDTRTTFYIKVEKYGASWAVTVTIEGHELATVTDIYVKAMLGNKLVNTGSVAFSGPPG</sequence>
<evidence type="ECO:0000313" key="2">
    <source>
        <dbReference type="Proteomes" id="UP000007978"/>
    </source>
</evidence>
<dbReference type="GeneID" id="20369434"/>
<dbReference type="Proteomes" id="UP000007978">
    <property type="component" value="Chromosome 4"/>
</dbReference>
<protein>
    <submittedName>
        <fullName evidence="1">Uncharacterized protein</fullName>
    </submittedName>
</protein>
<gene>
    <name evidence="1" type="ORF">FPSE_10817</name>
</gene>
<dbReference type="eggNOG" id="ENOG502QV6N">
    <property type="taxonomic scope" value="Eukaryota"/>
</dbReference>
<dbReference type="HOGENOM" id="CLU_2386268_0_0_1"/>
<keyword evidence="2" id="KW-1185">Reference proteome</keyword>
<dbReference type="OrthoDB" id="10036721at2759"/>
<name>K3V766_FUSPC</name>
<evidence type="ECO:0000313" key="1">
    <source>
        <dbReference type="EMBL" id="EKJ69004.1"/>
    </source>
</evidence>
<organism evidence="1 2">
    <name type="scientific">Fusarium pseudograminearum (strain CS3096)</name>
    <name type="common">Wheat and barley crown-rot fungus</name>
    <dbReference type="NCBI Taxonomy" id="1028729"/>
    <lineage>
        <taxon>Eukaryota</taxon>
        <taxon>Fungi</taxon>
        <taxon>Dikarya</taxon>
        <taxon>Ascomycota</taxon>
        <taxon>Pezizomycotina</taxon>
        <taxon>Sordariomycetes</taxon>
        <taxon>Hypocreomycetidae</taxon>
        <taxon>Hypocreales</taxon>
        <taxon>Nectriaceae</taxon>
        <taxon>Fusarium</taxon>
    </lineage>
</organism>
<dbReference type="EMBL" id="AFNW01000369">
    <property type="protein sequence ID" value="EKJ69004.1"/>
    <property type="molecule type" value="Genomic_DNA"/>
</dbReference>
<dbReference type="AlphaFoldDB" id="K3V766"/>
<dbReference type="KEGG" id="fpu:FPSE_10817"/>
<dbReference type="RefSeq" id="XP_009262209.1">
    <property type="nucleotide sequence ID" value="XM_009263934.1"/>
</dbReference>
<accession>K3V766</accession>